<reference evidence="3 4" key="1">
    <citation type="submission" date="2020-01" db="EMBL/GenBank/DDBJ databases">
        <title>Aspergillus terreus IFO 6365 whole genome shotgun sequence.</title>
        <authorList>
            <person name="Kanamasa S."/>
            <person name="Takahashi H."/>
        </authorList>
    </citation>
    <scope>NUCLEOTIDE SEQUENCE [LARGE SCALE GENOMIC DNA]</scope>
    <source>
        <strain evidence="3 4">IFO 6365</strain>
    </source>
</reference>
<dbReference type="Gene3D" id="3.40.50.1820">
    <property type="entry name" value="alpha/beta hydrolase"/>
    <property type="match status" value="1"/>
</dbReference>
<dbReference type="AlphaFoldDB" id="A0A5M3YTE1"/>
<dbReference type="InterPro" id="IPR050300">
    <property type="entry name" value="GDXG_lipolytic_enzyme"/>
</dbReference>
<organism evidence="3 4">
    <name type="scientific">Aspergillus terreus</name>
    <dbReference type="NCBI Taxonomy" id="33178"/>
    <lineage>
        <taxon>Eukaryota</taxon>
        <taxon>Fungi</taxon>
        <taxon>Dikarya</taxon>
        <taxon>Ascomycota</taxon>
        <taxon>Pezizomycotina</taxon>
        <taxon>Eurotiomycetes</taxon>
        <taxon>Eurotiomycetidae</taxon>
        <taxon>Eurotiales</taxon>
        <taxon>Aspergillaceae</taxon>
        <taxon>Aspergillus</taxon>
        <taxon>Aspergillus subgen. Circumdati</taxon>
    </lineage>
</organism>
<proteinExistence type="predicted"/>
<evidence type="ECO:0000256" key="1">
    <source>
        <dbReference type="ARBA" id="ARBA00022801"/>
    </source>
</evidence>
<dbReference type="VEuPathDB" id="FungiDB:ATEG_01822"/>
<protein>
    <submittedName>
        <fullName evidence="3">Alpha/beta hydrolase fold-3</fullName>
    </submittedName>
</protein>
<dbReference type="OrthoDB" id="19653at2759"/>
<accession>A0A5M3YTE1</accession>
<evidence type="ECO:0000259" key="2">
    <source>
        <dbReference type="Pfam" id="PF20434"/>
    </source>
</evidence>
<keyword evidence="1 3" id="KW-0378">Hydrolase</keyword>
<dbReference type="EMBL" id="BLJY01000004">
    <property type="protein sequence ID" value="GFF15506.1"/>
    <property type="molecule type" value="Genomic_DNA"/>
</dbReference>
<dbReference type="InterPro" id="IPR029058">
    <property type="entry name" value="AB_hydrolase_fold"/>
</dbReference>
<dbReference type="SUPFAM" id="SSF53474">
    <property type="entry name" value="alpha/beta-Hydrolases"/>
    <property type="match status" value="1"/>
</dbReference>
<evidence type="ECO:0000313" key="4">
    <source>
        <dbReference type="Proteomes" id="UP000452235"/>
    </source>
</evidence>
<gene>
    <name evidence="3" type="ORF">ATEIFO6365_0004062500</name>
</gene>
<dbReference type="InterPro" id="IPR049492">
    <property type="entry name" value="BD-FAE-like_dom"/>
</dbReference>
<dbReference type="PANTHER" id="PTHR48081">
    <property type="entry name" value="AB HYDROLASE SUPERFAMILY PROTEIN C4A8.06C"/>
    <property type="match status" value="1"/>
</dbReference>
<comment type="caution">
    <text evidence="3">The sequence shown here is derived from an EMBL/GenBank/DDBJ whole genome shotgun (WGS) entry which is preliminary data.</text>
</comment>
<feature type="domain" description="BD-FAE-like" evidence="2">
    <location>
        <begin position="18"/>
        <end position="139"/>
    </location>
</feature>
<dbReference type="PANTHER" id="PTHR48081:SF3">
    <property type="entry name" value="ALPHA_BETA HYDROLASE FOLD-3 DOMAIN-CONTAINING PROTEIN"/>
    <property type="match status" value="1"/>
</dbReference>
<evidence type="ECO:0000313" key="3">
    <source>
        <dbReference type="EMBL" id="GFF15506.1"/>
    </source>
</evidence>
<keyword evidence="4" id="KW-1185">Reference proteome</keyword>
<name>A0A5M3YTE1_ASPTE</name>
<dbReference type="GO" id="GO:0016787">
    <property type="term" value="F:hydrolase activity"/>
    <property type="evidence" value="ECO:0007669"/>
    <property type="project" value="UniProtKB-KW"/>
</dbReference>
<dbReference type="Proteomes" id="UP000452235">
    <property type="component" value="Unassembled WGS sequence"/>
</dbReference>
<dbReference type="Pfam" id="PF20434">
    <property type="entry name" value="BD-FAE"/>
    <property type="match status" value="1"/>
</dbReference>
<sequence length="329" mass="36833">MKPLRVPYKEVNGVGIPLDIYTPDVKVKTANGLSPVLIMIHGGGFVLGFSKMNNADQIEDCLNRGWIVLCIEYRLCPGVNLLDGPICDVRDALRWVQARGLCQTLKDVSSPIYADLDRIMAMGASAGGHLALSMAWGVERPPIAILDFYGPTNFNDQFWIQPIEEVRSKLPAVLPDSVFEPLYKQATVFIGGRSLEGQADVETQSGPLQVSLDQRRREFALQAVAEGRVLHSIWPAFPKHLDLVDPVLNIHPKWPPTAIVHGNCDYMVPIHLSKRFYSALKAQNIETEFIEVEGEPHTFIGEMVKGSPTWDRQRKGFDFLEKIIKRSYV</sequence>